<gene>
    <name evidence="1" type="ORF">G4Y79_03490</name>
</gene>
<evidence type="ECO:0000313" key="1">
    <source>
        <dbReference type="EMBL" id="QPC83457.1"/>
    </source>
</evidence>
<keyword evidence="2" id="KW-1185">Reference proteome</keyword>
<protein>
    <submittedName>
        <fullName evidence="1">Uncharacterized protein</fullName>
    </submittedName>
</protein>
<sequence length="124" mass="14378">MDDKTRLDHELARLSYEKVREQQALQKAKERFGGDNPAPAEPRMPQIIAQFGEWAVTPFGVECLTYPYDIQWDSITDGRVADTFWLEKLSHKSWVNLSDFAEALRHGRTIHRYLQGISDNNTIE</sequence>
<evidence type="ECO:0000313" key="2">
    <source>
        <dbReference type="Proteomes" id="UP000594468"/>
    </source>
</evidence>
<dbReference type="EMBL" id="CP062983">
    <property type="protein sequence ID" value="QPC83457.1"/>
    <property type="molecule type" value="Genomic_DNA"/>
</dbReference>
<reference evidence="1 2" key="1">
    <citation type="submission" date="2020-02" db="EMBL/GenBank/DDBJ databases">
        <authorList>
            <person name="Zheng R.K."/>
            <person name="Sun C.M."/>
        </authorList>
    </citation>
    <scope>NUCLEOTIDE SEQUENCE [LARGE SCALE GENOMIC DNA]</scope>
    <source>
        <strain evidence="2">rifampicinis</strain>
    </source>
</reference>
<proteinExistence type="predicted"/>
<dbReference type="Proteomes" id="UP000594468">
    <property type="component" value="Chromosome"/>
</dbReference>
<accession>A0A7S8IFD2</accession>
<organism evidence="1 2">
    <name type="scientific">Phototrophicus methaneseepsis</name>
    <dbReference type="NCBI Taxonomy" id="2710758"/>
    <lineage>
        <taxon>Bacteria</taxon>
        <taxon>Bacillati</taxon>
        <taxon>Chloroflexota</taxon>
        <taxon>Candidatus Thermofontia</taxon>
        <taxon>Phototrophicales</taxon>
        <taxon>Phototrophicaceae</taxon>
        <taxon>Phototrophicus</taxon>
    </lineage>
</organism>
<dbReference type="AlphaFoldDB" id="A0A7S8IFD2"/>
<dbReference type="RefSeq" id="WP_195171524.1">
    <property type="nucleotide sequence ID" value="NZ_CP062983.1"/>
</dbReference>
<name>A0A7S8IFD2_9CHLR</name>
<dbReference type="KEGG" id="pmet:G4Y79_03490"/>